<dbReference type="Proteomes" id="UP001431131">
    <property type="component" value="Unassembled WGS sequence"/>
</dbReference>
<dbReference type="PROSITE" id="PS51186">
    <property type="entry name" value="GNAT"/>
    <property type="match status" value="1"/>
</dbReference>
<accession>A0AAW5E8U1</accession>
<dbReference type="GO" id="GO:0016747">
    <property type="term" value="F:acyltransferase activity, transferring groups other than amino-acyl groups"/>
    <property type="evidence" value="ECO:0007669"/>
    <property type="project" value="InterPro"/>
</dbReference>
<name>A0AAW5E8U1_9BACI</name>
<protein>
    <submittedName>
        <fullName evidence="2">GNAT family N-acetyltransferase</fullName>
    </submittedName>
</protein>
<gene>
    <name evidence="2" type="ORF">MJG50_18750</name>
</gene>
<dbReference type="EMBL" id="JAKTTI010000040">
    <property type="protein sequence ID" value="MCH1627379.1"/>
    <property type="molecule type" value="Genomic_DNA"/>
</dbReference>
<evidence type="ECO:0000259" key="1">
    <source>
        <dbReference type="PROSITE" id="PS51186"/>
    </source>
</evidence>
<dbReference type="InterPro" id="IPR000182">
    <property type="entry name" value="GNAT_dom"/>
</dbReference>
<comment type="caution">
    <text evidence="2">The sequence shown here is derived from an EMBL/GenBank/DDBJ whole genome shotgun (WGS) entry which is preliminary data.</text>
</comment>
<dbReference type="AlphaFoldDB" id="A0AAW5E8U1"/>
<evidence type="ECO:0000313" key="3">
    <source>
        <dbReference type="Proteomes" id="UP001431131"/>
    </source>
</evidence>
<dbReference type="PANTHER" id="PTHR31143:SF2">
    <property type="entry name" value="FR47-LIKE DOMAIN-CONTAINING PROTEIN-RELATED"/>
    <property type="match status" value="1"/>
</dbReference>
<proteinExistence type="predicted"/>
<dbReference type="InterPro" id="IPR016181">
    <property type="entry name" value="Acyl_CoA_acyltransferase"/>
</dbReference>
<organism evidence="2 3">
    <name type="scientific">Fredinandcohnia quinoae</name>
    <dbReference type="NCBI Taxonomy" id="2918902"/>
    <lineage>
        <taxon>Bacteria</taxon>
        <taxon>Bacillati</taxon>
        <taxon>Bacillota</taxon>
        <taxon>Bacilli</taxon>
        <taxon>Bacillales</taxon>
        <taxon>Bacillaceae</taxon>
        <taxon>Fredinandcohnia</taxon>
    </lineage>
</organism>
<dbReference type="InterPro" id="IPR027365">
    <property type="entry name" value="GNAT_acetyltra_YdfB-like"/>
</dbReference>
<dbReference type="RefSeq" id="WP_240257300.1">
    <property type="nucleotide sequence ID" value="NZ_JAKTTI010000040.1"/>
</dbReference>
<dbReference type="Gene3D" id="3.40.630.30">
    <property type="match status" value="1"/>
</dbReference>
<evidence type="ECO:0000313" key="2">
    <source>
        <dbReference type="EMBL" id="MCH1627379.1"/>
    </source>
</evidence>
<dbReference type="SUPFAM" id="SSF55729">
    <property type="entry name" value="Acyl-CoA N-acyltransferases (Nat)"/>
    <property type="match status" value="1"/>
</dbReference>
<dbReference type="PANTHER" id="PTHR31143">
    <property type="match status" value="1"/>
</dbReference>
<feature type="domain" description="N-acetyltransferase" evidence="1">
    <location>
        <begin position="128"/>
        <end position="279"/>
    </location>
</feature>
<sequence>MIYELNRNDFYKCQTLVIKQGPLEVKAVINGVNPGRIFVDNYISPSSGIVWLGNNDGFLFIGDEENENFNSELNHFIDRVIVPEAKQAQLNWFEGIGYHQKWNKTIERIFTHRQLQKWNQRVYILEEENYSYNNEPILDQGYRLLKLTNKFYENSDNTIKNIDFLHSQISSSWSTPKSFFEKGLGYCIIYNNQIVSLCYSVFVIENIHCVAIETKEDFQERKLAQKVAHHYIKECFKKGILPYWDCMEENKPSIRIAENIGFTNLFNYQGYYFSFEKNK</sequence>
<keyword evidence="3" id="KW-1185">Reference proteome</keyword>
<dbReference type="Pfam" id="PF12746">
    <property type="entry name" value="GNAT_acetyltran"/>
    <property type="match status" value="1"/>
</dbReference>
<reference evidence="2" key="1">
    <citation type="submission" date="2022-02" db="EMBL/GenBank/DDBJ databases">
        <title>Fredinandcohnia quinoae sp. nov. isolated from Chenopodium quinoa seeds.</title>
        <authorList>
            <person name="Saati-Santamaria Z."/>
            <person name="Flores-Felix J.D."/>
            <person name="Igual J.M."/>
            <person name="Velazquez E."/>
            <person name="Garcia-Fraile P."/>
            <person name="Martinez-Molina E."/>
        </authorList>
    </citation>
    <scope>NUCLEOTIDE SEQUENCE</scope>
    <source>
        <strain evidence="2">SECRCQ15</strain>
    </source>
</reference>